<accession>A0ABS5ACF4</accession>
<dbReference type="InterPro" id="IPR009061">
    <property type="entry name" value="DNA-bd_dom_put_sf"/>
</dbReference>
<dbReference type="GO" id="GO:0003677">
    <property type="term" value="F:DNA binding"/>
    <property type="evidence" value="ECO:0007669"/>
    <property type="project" value="UniProtKB-KW"/>
</dbReference>
<dbReference type="SUPFAM" id="SSF46955">
    <property type="entry name" value="Putative DNA-binding domain"/>
    <property type="match status" value="1"/>
</dbReference>
<dbReference type="Proteomes" id="UP001519363">
    <property type="component" value="Unassembled WGS sequence"/>
</dbReference>
<dbReference type="Gene3D" id="1.10.10.10">
    <property type="entry name" value="Winged helix-like DNA-binding domain superfamily/Winged helix DNA-binding domain"/>
    <property type="match status" value="1"/>
</dbReference>
<feature type="domain" description="Helix-turn-helix" evidence="1">
    <location>
        <begin position="6"/>
        <end position="53"/>
    </location>
</feature>
<dbReference type="RefSeq" id="WP_249044843.1">
    <property type="nucleotide sequence ID" value="NZ_JAGIOO010000001.1"/>
</dbReference>
<comment type="caution">
    <text evidence="2">The sequence shown here is derived from an EMBL/GenBank/DDBJ whole genome shotgun (WGS) entry which is preliminary data.</text>
</comment>
<keyword evidence="3" id="KW-1185">Reference proteome</keyword>
<evidence type="ECO:0000313" key="2">
    <source>
        <dbReference type="EMBL" id="MBP2474021.1"/>
    </source>
</evidence>
<organism evidence="2 3">
    <name type="scientific">Crossiella equi</name>
    <dbReference type="NCBI Taxonomy" id="130796"/>
    <lineage>
        <taxon>Bacteria</taxon>
        <taxon>Bacillati</taxon>
        <taxon>Actinomycetota</taxon>
        <taxon>Actinomycetes</taxon>
        <taxon>Pseudonocardiales</taxon>
        <taxon>Pseudonocardiaceae</taxon>
        <taxon>Crossiella</taxon>
    </lineage>
</organism>
<gene>
    <name evidence="2" type="ORF">JOF53_002893</name>
</gene>
<dbReference type="EMBL" id="JAGIOO010000001">
    <property type="protein sequence ID" value="MBP2474021.1"/>
    <property type="molecule type" value="Genomic_DNA"/>
</dbReference>
<dbReference type="Pfam" id="PF12728">
    <property type="entry name" value="HTH_17"/>
    <property type="match status" value="1"/>
</dbReference>
<evidence type="ECO:0000259" key="1">
    <source>
        <dbReference type="Pfam" id="PF12728"/>
    </source>
</evidence>
<protein>
    <submittedName>
        <fullName evidence="2">DNA-binding transcriptional regulator AlpA</fullName>
    </submittedName>
</protein>
<dbReference type="InterPro" id="IPR036388">
    <property type="entry name" value="WH-like_DNA-bd_sf"/>
</dbReference>
<reference evidence="2 3" key="1">
    <citation type="submission" date="2021-03" db="EMBL/GenBank/DDBJ databases">
        <title>Sequencing the genomes of 1000 actinobacteria strains.</title>
        <authorList>
            <person name="Klenk H.-P."/>
        </authorList>
    </citation>
    <scope>NUCLEOTIDE SEQUENCE [LARGE SCALE GENOMIC DNA]</scope>
    <source>
        <strain evidence="2 3">DSM 44580</strain>
    </source>
</reference>
<dbReference type="InterPro" id="IPR041657">
    <property type="entry name" value="HTH_17"/>
</dbReference>
<proteinExistence type="predicted"/>
<sequence>MGKLWDIKELADFLGIPVNTIYQWRSKNYGPPGRRIGKYLKFRPEDVYAWVESLPGEVT</sequence>
<keyword evidence="2" id="KW-0238">DNA-binding</keyword>
<evidence type="ECO:0000313" key="3">
    <source>
        <dbReference type="Proteomes" id="UP001519363"/>
    </source>
</evidence>
<name>A0ABS5ACF4_9PSEU</name>